<evidence type="ECO:0000313" key="2">
    <source>
        <dbReference type="Proteomes" id="UP000248857"/>
    </source>
</evidence>
<dbReference type="EMBL" id="PQWO01000008">
    <property type="protein sequence ID" value="PZD72803.1"/>
    <property type="molecule type" value="Genomic_DNA"/>
</dbReference>
<dbReference type="RefSeq" id="WP_110986807.1">
    <property type="nucleotide sequence ID" value="NZ_CAWNWM010000008.1"/>
</dbReference>
<reference evidence="1 2" key="1">
    <citation type="journal article" date="2018" name="Sci. Rep.">
        <title>A novel species of the marine cyanobacterium Acaryochloris with a unique pigment content and lifestyle.</title>
        <authorList>
            <person name="Partensky F."/>
            <person name="Six C."/>
            <person name="Ratin M."/>
            <person name="Garczarek L."/>
            <person name="Vaulot D."/>
            <person name="Probert I."/>
            <person name="Calteau A."/>
            <person name="Gourvil P."/>
            <person name="Marie D."/>
            <person name="Grebert T."/>
            <person name="Bouchier C."/>
            <person name="Le Panse S."/>
            <person name="Gachenot M."/>
            <person name="Rodriguez F."/>
            <person name="Garrido J.L."/>
        </authorList>
    </citation>
    <scope>NUCLEOTIDE SEQUENCE [LARGE SCALE GENOMIC DNA]</scope>
    <source>
        <strain evidence="1 2">RCC1774</strain>
    </source>
</reference>
<gene>
    <name evidence="1" type="ORF">C1752_03374</name>
</gene>
<accession>A0A2W1JGT6</accession>
<proteinExistence type="predicted"/>
<protein>
    <submittedName>
        <fullName evidence="1">Uncharacterized protein</fullName>
    </submittedName>
</protein>
<sequence>MKVLAITVALLGVFGAASYVRVAHHRIKIFDVVTEKPIEGIELAFSFADQCHQTDEYRLDYDYSTCEGRYKSIVNRTSNRAGVVEFWTFPGIFHPSYFRYYVFKSPGYIRTRSYGSLKHQKVWLVPEDAPLPTKKAAIEFLDKEEPIQKVIAFYKGKKMKIEYLYAEEEAWYGVWRVTINMLYPRIRDGQNPEIIEGQWTHYPSTVILVHPGTGEYVICNPWEDRVSRGIPLIGLKEGEVSDLFNRLENTHAYQQGTEGCSAALLLSE</sequence>
<dbReference type="AlphaFoldDB" id="A0A2W1JGT6"/>
<comment type="caution">
    <text evidence="1">The sequence shown here is derived from an EMBL/GenBank/DDBJ whole genome shotgun (WGS) entry which is preliminary data.</text>
</comment>
<keyword evidence="2" id="KW-1185">Reference proteome</keyword>
<evidence type="ECO:0000313" key="1">
    <source>
        <dbReference type="EMBL" id="PZD72803.1"/>
    </source>
</evidence>
<name>A0A2W1JGT6_9CYAN</name>
<organism evidence="1 2">
    <name type="scientific">Acaryochloris thomasi RCC1774</name>
    <dbReference type="NCBI Taxonomy" id="1764569"/>
    <lineage>
        <taxon>Bacteria</taxon>
        <taxon>Bacillati</taxon>
        <taxon>Cyanobacteriota</taxon>
        <taxon>Cyanophyceae</taxon>
        <taxon>Acaryochloridales</taxon>
        <taxon>Acaryochloridaceae</taxon>
        <taxon>Acaryochloris</taxon>
        <taxon>Acaryochloris thomasi</taxon>
    </lineage>
</organism>
<dbReference type="Proteomes" id="UP000248857">
    <property type="component" value="Unassembled WGS sequence"/>
</dbReference>